<gene>
    <name evidence="3" type="ORF">HPP92_029096</name>
    <name evidence="2" type="ORF">HPP92_029107</name>
</gene>
<dbReference type="EMBL" id="JADCNL010000635">
    <property type="protein sequence ID" value="KAG0445906.1"/>
    <property type="molecule type" value="Genomic_DNA"/>
</dbReference>
<protein>
    <submittedName>
        <fullName evidence="3">Uncharacterized protein</fullName>
    </submittedName>
</protein>
<comment type="caution">
    <text evidence="3">The sequence shown here is derived from an EMBL/GenBank/DDBJ whole genome shotgun (WGS) entry which is preliminary data.</text>
</comment>
<evidence type="ECO:0000256" key="1">
    <source>
        <dbReference type="SAM" id="MobiDB-lite"/>
    </source>
</evidence>
<dbReference type="EMBL" id="JADCNM010000636">
    <property type="protein sequence ID" value="KAG0445897.1"/>
    <property type="molecule type" value="Genomic_DNA"/>
</dbReference>
<evidence type="ECO:0000313" key="3">
    <source>
        <dbReference type="EMBL" id="KAG0445906.1"/>
    </source>
</evidence>
<sequence>MAQLNQLTRHYDSGGGLAREPEAMLGGAMRTVTKLISSSGNCSTQRGAEQGLYNADREQDYNTVASMPSQFDNCDSVQVSNITISSATAMRTESIFQNSANVEIRQA</sequence>
<feature type="region of interest" description="Disordered" evidence="1">
    <location>
        <begin position="1"/>
        <end position="22"/>
    </location>
</feature>
<name>A0A835P5H8_VANPL</name>
<organism evidence="3 4">
    <name type="scientific">Vanilla planifolia</name>
    <name type="common">Vanilla</name>
    <dbReference type="NCBI Taxonomy" id="51239"/>
    <lineage>
        <taxon>Eukaryota</taxon>
        <taxon>Viridiplantae</taxon>
        <taxon>Streptophyta</taxon>
        <taxon>Embryophyta</taxon>
        <taxon>Tracheophyta</taxon>
        <taxon>Spermatophyta</taxon>
        <taxon>Magnoliopsida</taxon>
        <taxon>Liliopsida</taxon>
        <taxon>Asparagales</taxon>
        <taxon>Orchidaceae</taxon>
        <taxon>Vanilloideae</taxon>
        <taxon>Vanilleae</taxon>
        <taxon>Vanilla</taxon>
    </lineage>
</organism>
<keyword evidence="4" id="KW-1185">Reference proteome</keyword>
<dbReference type="AlphaFoldDB" id="A0A835P5H8"/>
<proteinExistence type="predicted"/>
<reference evidence="4 5" key="1">
    <citation type="journal article" date="2020" name="Nat. Food">
        <title>A phased Vanilla planifolia genome enables genetic improvement of flavour and production.</title>
        <authorList>
            <person name="Hasing T."/>
            <person name="Tang H."/>
            <person name="Brym M."/>
            <person name="Khazi F."/>
            <person name="Huang T."/>
            <person name="Chambers A.H."/>
        </authorList>
    </citation>
    <scope>NUCLEOTIDE SEQUENCE [LARGE SCALE GENOMIC DNA]</scope>
    <source>
        <tissue evidence="3">Leaf</tissue>
    </source>
</reference>
<dbReference type="OrthoDB" id="187139at2759"/>
<dbReference type="Proteomes" id="UP000636800">
    <property type="component" value="Unassembled WGS sequence"/>
</dbReference>
<accession>A0A835P5H8</accession>
<dbReference type="Proteomes" id="UP000639772">
    <property type="component" value="Unassembled WGS sequence"/>
</dbReference>
<evidence type="ECO:0000313" key="5">
    <source>
        <dbReference type="Proteomes" id="UP000639772"/>
    </source>
</evidence>
<evidence type="ECO:0000313" key="2">
    <source>
        <dbReference type="EMBL" id="KAG0445897.1"/>
    </source>
</evidence>
<evidence type="ECO:0000313" key="4">
    <source>
        <dbReference type="Proteomes" id="UP000636800"/>
    </source>
</evidence>